<dbReference type="EMBL" id="AFAY01000024">
    <property type="protein sequence ID" value="EGF11115.1"/>
    <property type="molecule type" value="Genomic_DNA"/>
</dbReference>
<organism evidence="1 2">
    <name type="scientific">Neisseria bacilliformis ATCC BAA-1200</name>
    <dbReference type="NCBI Taxonomy" id="888742"/>
    <lineage>
        <taxon>Bacteria</taxon>
        <taxon>Pseudomonadati</taxon>
        <taxon>Pseudomonadota</taxon>
        <taxon>Betaproteobacteria</taxon>
        <taxon>Neisseriales</taxon>
        <taxon>Neisseriaceae</taxon>
        <taxon>Neisseria</taxon>
    </lineage>
</organism>
<reference evidence="1 2" key="1">
    <citation type="submission" date="2011-02" db="EMBL/GenBank/DDBJ databases">
        <authorList>
            <person name="Muzny D."/>
            <person name="Qin X."/>
            <person name="Deng J."/>
            <person name="Jiang H."/>
            <person name="Liu Y."/>
            <person name="Qu J."/>
            <person name="Song X.-Z."/>
            <person name="Zhang L."/>
            <person name="Thornton R."/>
            <person name="Coyle M."/>
            <person name="Francisco L."/>
            <person name="Jackson L."/>
            <person name="Javaid M."/>
            <person name="Korchina V."/>
            <person name="Kovar C."/>
            <person name="Mata R."/>
            <person name="Mathew T."/>
            <person name="Ngo R."/>
            <person name="Nguyen L."/>
            <person name="Nguyen N."/>
            <person name="Okwuonu G."/>
            <person name="Ongeri F."/>
            <person name="Pham C."/>
            <person name="Simmons D."/>
            <person name="Wilczek-Boney K."/>
            <person name="Hale W."/>
            <person name="Jakkamsetti A."/>
            <person name="Pham P."/>
            <person name="Ruth R."/>
            <person name="San Lucas F."/>
            <person name="Warren J."/>
            <person name="Zhang J."/>
            <person name="Zhao Z."/>
            <person name="Zhou C."/>
            <person name="Zhu D."/>
            <person name="Lee S."/>
            <person name="Bess C."/>
            <person name="Blankenburg K."/>
            <person name="Forbes L."/>
            <person name="Fu Q."/>
            <person name="Gubbala S."/>
            <person name="Hirani K."/>
            <person name="Jayaseelan J.C."/>
            <person name="Lara F."/>
            <person name="Munidasa M."/>
            <person name="Palculict T."/>
            <person name="Patil S."/>
            <person name="Pu L.-L."/>
            <person name="Saada N."/>
            <person name="Tang L."/>
            <person name="Weissenberger G."/>
            <person name="Zhu Y."/>
            <person name="Hemphill L."/>
            <person name="Shang Y."/>
            <person name="Youmans B."/>
            <person name="Ayvaz T."/>
            <person name="Ross M."/>
            <person name="Santibanez J."/>
            <person name="Aqrawi P."/>
            <person name="Gross S."/>
            <person name="Joshi V."/>
            <person name="Fowler G."/>
            <person name="Nazareth L."/>
            <person name="Reid J."/>
            <person name="Worley K."/>
            <person name="Petrosino J."/>
            <person name="Highlander S."/>
            <person name="Gibbs R."/>
        </authorList>
    </citation>
    <scope>NUCLEOTIDE SEQUENCE [LARGE SCALE GENOMIC DNA]</scope>
    <source>
        <strain evidence="1 2">ATCC BAA-1200</strain>
    </source>
</reference>
<gene>
    <name evidence="1" type="ORF">HMPREF9123_1204</name>
</gene>
<evidence type="ECO:0000313" key="2">
    <source>
        <dbReference type="Proteomes" id="UP000004105"/>
    </source>
</evidence>
<sequence>MYPTFSRKEKHPRPSLIVGFENPTYGLRGNDCGAGRPGIDARRTNTGKLKNIGHKCPTY</sequence>
<accession>F2BBU9</accession>
<dbReference type="AlphaFoldDB" id="F2BBU9"/>
<dbReference type="HOGENOM" id="CLU_2955769_0_0_4"/>
<evidence type="ECO:0000313" key="1">
    <source>
        <dbReference type="EMBL" id="EGF11115.1"/>
    </source>
</evidence>
<dbReference type="Proteomes" id="UP000004105">
    <property type="component" value="Unassembled WGS sequence"/>
</dbReference>
<keyword evidence="2" id="KW-1185">Reference proteome</keyword>
<name>F2BBU9_9NEIS</name>
<comment type="caution">
    <text evidence="1">The sequence shown here is derived from an EMBL/GenBank/DDBJ whole genome shotgun (WGS) entry which is preliminary data.</text>
</comment>
<protein>
    <submittedName>
        <fullName evidence="1">Uncharacterized protein</fullName>
    </submittedName>
</protein>
<proteinExistence type="predicted"/>